<evidence type="ECO:0000256" key="14">
    <source>
        <dbReference type="SAM" id="Coils"/>
    </source>
</evidence>
<comment type="catalytic activity">
    <reaction evidence="12">
        <text>a primary alcohol + NADP(+) = an aldehyde + NADPH + H(+)</text>
        <dbReference type="Rhea" id="RHEA:15937"/>
        <dbReference type="ChEBI" id="CHEBI:15378"/>
        <dbReference type="ChEBI" id="CHEBI:15734"/>
        <dbReference type="ChEBI" id="CHEBI:17478"/>
        <dbReference type="ChEBI" id="CHEBI:57783"/>
        <dbReference type="ChEBI" id="CHEBI:58349"/>
        <dbReference type="EC" id="1.1.1.2"/>
    </reaction>
    <physiologicalReaction direction="left-to-right" evidence="12">
        <dbReference type="Rhea" id="RHEA:15938"/>
    </physiologicalReaction>
    <physiologicalReaction direction="right-to-left" evidence="12">
        <dbReference type="Rhea" id="RHEA:15939"/>
    </physiologicalReaction>
</comment>
<evidence type="ECO:0000259" key="16">
    <source>
        <dbReference type="SMART" id="SM00829"/>
    </source>
</evidence>
<keyword evidence="18" id="KW-1185">Reference proteome</keyword>
<feature type="coiled-coil region" evidence="14">
    <location>
        <begin position="95"/>
        <end position="136"/>
    </location>
</feature>
<dbReference type="Pfam" id="PF00107">
    <property type="entry name" value="ADH_zinc_N"/>
    <property type="match status" value="1"/>
</dbReference>
<sequence>MEPHNLDAASTYINNVLLARGLLKGGTPIDFAQPENDEGGADGTMARVINLVNDLVLRRDREADHRESLATTIRTLRANESQQSVEITSEMSRSLALAEAQERALKTNIASAESTIRSMKEQVQRMKTSVQQVRAQCANDIRKRDLELQKLKSHLAERQRGKREGLGVTTININPTVDRASRSKTLSGGEGINNPGYSLKQETNDFLTQLCQTLSDENDMLIALARNTVQTLKVLQGLPHEEDEENPSGAASIGTQKSSPDPVTTLPTSCDELSAHMGMMLDHLQTLLTNPSFVRLEEVEVRDEEINRLREGWEKMESRWRQAVTMMDGWHTRIADGGDSVQAEELKMGLGLGIDSARASAANDADIKMESPILEDQQAEEEEEEAERKSKESSQQRAPSKETKPAGTRETRTRRAASRALKERSDNIQSGRSRKVSFTPGLNGSPCVNEDETLQVKAHKPEAVTRRMLKKRVEANPPRKDPPSRGRVALSQKLAMAEDDARAAEQDRKESQSRKRSRGTGKESRDRRRNPLTYTAFTPKPFTSTDIEIKVSNCGICGTDIHTLSSGWGPTDYPCVVGHEIIGTVTRVGAEVPTLPSSPASRDIKVGDRVGVGAQSGSCLKPECEACADGRESYCPRIMGTYNGRYPDEGRSKSHGGFAEYWRGPAHFVFRIPDALPSAEAAPLLCAGVTMFSPLRKYGAGPGKAVGVIGIGGLGHLGVLFAKALGCDRVVGISRTSGKRKDTLEGLGADAFISTDEEPKWARAHSRSLDLIICTVSSPDMPLSGYLRLLKTDGVFVQVGAPEQPLPPVMAFSLIQKGVKITGSNIGSTEDIREMLKLAAEKRVFPWIQKRAMKDVNVALKDMHAGKARYRYVLLNETETGTHAKL</sequence>
<evidence type="ECO:0000256" key="1">
    <source>
        <dbReference type="ARBA" id="ARBA00001947"/>
    </source>
</evidence>
<keyword evidence="5" id="KW-0597">Phosphoprotein</keyword>
<gene>
    <name evidence="17" type="ORF">ASPGLDRAFT_66874</name>
</gene>
<evidence type="ECO:0000256" key="8">
    <source>
        <dbReference type="ARBA" id="ARBA00022857"/>
    </source>
</evidence>
<dbReference type="InterPro" id="IPR021622">
    <property type="entry name" value="Afadin/alpha-actinin-bd"/>
</dbReference>
<dbReference type="InterPro" id="IPR002328">
    <property type="entry name" value="ADH_Zn_CS"/>
</dbReference>
<feature type="compositionally biased region" description="Basic and acidic residues" evidence="15">
    <location>
        <begin position="386"/>
        <end position="413"/>
    </location>
</feature>
<feature type="region of interest" description="Disordered" evidence="15">
    <location>
        <begin position="239"/>
        <end position="265"/>
    </location>
</feature>
<feature type="region of interest" description="Disordered" evidence="15">
    <location>
        <begin position="375"/>
        <end position="539"/>
    </location>
</feature>
<dbReference type="VEuPathDB" id="FungiDB:ASPGLDRAFT_66874"/>
<keyword evidence="8" id="KW-0521">NADP</keyword>
<dbReference type="Pfam" id="PF08240">
    <property type="entry name" value="ADH_N"/>
    <property type="match status" value="1"/>
</dbReference>
<evidence type="ECO:0000256" key="15">
    <source>
        <dbReference type="SAM" id="MobiDB-lite"/>
    </source>
</evidence>
<comment type="subunit">
    <text evidence="4">Homodimer.</text>
</comment>
<feature type="compositionally biased region" description="Basic and acidic residues" evidence="15">
    <location>
        <begin position="499"/>
        <end position="513"/>
    </location>
</feature>
<dbReference type="GeneID" id="34465327"/>
<dbReference type="GO" id="GO:0008106">
    <property type="term" value="F:alcohol dehydrogenase (NADP+) activity"/>
    <property type="evidence" value="ECO:0007669"/>
    <property type="project" value="UniProtKB-EC"/>
</dbReference>
<feature type="domain" description="Enoyl reductase (ER)" evidence="16">
    <location>
        <begin position="527"/>
        <end position="874"/>
    </location>
</feature>
<name>A0A1L9VJ50_ASPGL</name>
<dbReference type="FunFam" id="3.40.50.720:FF:000158">
    <property type="entry name" value="Zinc-binding alcohol dehydrogenase"/>
    <property type="match status" value="1"/>
</dbReference>
<feature type="compositionally biased region" description="Basic and acidic residues" evidence="15">
    <location>
        <begin position="459"/>
        <end position="484"/>
    </location>
</feature>
<dbReference type="CDD" id="cd05283">
    <property type="entry name" value="CAD1"/>
    <property type="match status" value="1"/>
</dbReference>
<evidence type="ECO:0000256" key="5">
    <source>
        <dbReference type="ARBA" id="ARBA00022553"/>
    </source>
</evidence>
<reference evidence="18" key="1">
    <citation type="journal article" date="2017" name="Genome Biol.">
        <title>Comparative genomics reveals high biological diversity and specific adaptations in the industrially and medically important fungal genus Aspergillus.</title>
        <authorList>
            <person name="de Vries R.P."/>
            <person name="Riley R."/>
            <person name="Wiebenga A."/>
            <person name="Aguilar-Osorio G."/>
            <person name="Amillis S."/>
            <person name="Uchima C.A."/>
            <person name="Anderluh G."/>
            <person name="Asadollahi M."/>
            <person name="Askin M."/>
            <person name="Barry K."/>
            <person name="Battaglia E."/>
            <person name="Bayram O."/>
            <person name="Benocci T."/>
            <person name="Braus-Stromeyer S.A."/>
            <person name="Caldana C."/>
            <person name="Canovas D."/>
            <person name="Cerqueira G.C."/>
            <person name="Chen F."/>
            <person name="Chen W."/>
            <person name="Choi C."/>
            <person name="Clum A."/>
            <person name="Dos Santos R.A."/>
            <person name="Damasio A.R."/>
            <person name="Diallinas G."/>
            <person name="Emri T."/>
            <person name="Fekete E."/>
            <person name="Flipphi M."/>
            <person name="Freyberg S."/>
            <person name="Gallo A."/>
            <person name="Gournas C."/>
            <person name="Habgood R."/>
            <person name="Hainaut M."/>
            <person name="Harispe M.L."/>
            <person name="Henrissat B."/>
            <person name="Hilden K.S."/>
            <person name="Hope R."/>
            <person name="Hossain A."/>
            <person name="Karabika E."/>
            <person name="Karaffa L."/>
            <person name="Karanyi Z."/>
            <person name="Krasevec N."/>
            <person name="Kuo A."/>
            <person name="Kusch H."/>
            <person name="LaButti K."/>
            <person name="Lagendijk E.L."/>
            <person name="Lapidus A."/>
            <person name="Levasseur A."/>
            <person name="Lindquist E."/>
            <person name="Lipzen A."/>
            <person name="Logrieco A.F."/>
            <person name="MacCabe A."/>
            <person name="Maekelae M.R."/>
            <person name="Malavazi I."/>
            <person name="Melin P."/>
            <person name="Meyer V."/>
            <person name="Mielnichuk N."/>
            <person name="Miskei M."/>
            <person name="Molnar A.P."/>
            <person name="Mule G."/>
            <person name="Ngan C.Y."/>
            <person name="Orejas M."/>
            <person name="Orosz E."/>
            <person name="Ouedraogo J.P."/>
            <person name="Overkamp K.M."/>
            <person name="Park H.-S."/>
            <person name="Perrone G."/>
            <person name="Piumi F."/>
            <person name="Punt P.J."/>
            <person name="Ram A.F."/>
            <person name="Ramon A."/>
            <person name="Rauscher S."/>
            <person name="Record E."/>
            <person name="Riano-Pachon D.M."/>
            <person name="Robert V."/>
            <person name="Roehrig J."/>
            <person name="Ruller R."/>
            <person name="Salamov A."/>
            <person name="Salih N.S."/>
            <person name="Samson R.A."/>
            <person name="Sandor E."/>
            <person name="Sanguinetti M."/>
            <person name="Schuetze T."/>
            <person name="Sepcic K."/>
            <person name="Shelest E."/>
            <person name="Sherlock G."/>
            <person name="Sophianopoulou V."/>
            <person name="Squina F.M."/>
            <person name="Sun H."/>
            <person name="Susca A."/>
            <person name="Todd R.B."/>
            <person name="Tsang A."/>
            <person name="Unkles S.E."/>
            <person name="van de Wiele N."/>
            <person name="van Rossen-Uffink D."/>
            <person name="Oliveira J.V."/>
            <person name="Vesth T.C."/>
            <person name="Visser J."/>
            <person name="Yu J.-H."/>
            <person name="Zhou M."/>
            <person name="Andersen M.R."/>
            <person name="Archer D.B."/>
            <person name="Baker S.E."/>
            <person name="Benoit I."/>
            <person name="Brakhage A.A."/>
            <person name="Braus G.H."/>
            <person name="Fischer R."/>
            <person name="Frisvad J.C."/>
            <person name="Goldman G.H."/>
            <person name="Houbraken J."/>
            <person name="Oakley B."/>
            <person name="Pocsi I."/>
            <person name="Scazzocchio C."/>
            <person name="Seiboth B."/>
            <person name="vanKuyk P.A."/>
            <person name="Wortman J."/>
            <person name="Dyer P.S."/>
            <person name="Grigoriev I.V."/>
        </authorList>
    </citation>
    <scope>NUCLEOTIDE SEQUENCE [LARGE SCALE GENOMIC DNA]</scope>
    <source>
        <strain evidence="18">CBS 516.65</strain>
    </source>
</reference>
<dbReference type="Proteomes" id="UP000184300">
    <property type="component" value="Unassembled WGS sequence"/>
</dbReference>
<evidence type="ECO:0000256" key="12">
    <source>
        <dbReference type="ARBA" id="ARBA00050997"/>
    </source>
</evidence>
<evidence type="ECO:0000256" key="6">
    <source>
        <dbReference type="ARBA" id="ARBA00022723"/>
    </source>
</evidence>
<evidence type="ECO:0000256" key="7">
    <source>
        <dbReference type="ARBA" id="ARBA00022833"/>
    </source>
</evidence>
<dbReference type="PROSITE" id="PS00059">
    <property type="entry name" value="ADH_ZINC"/>
    <property type="match status" value="1"/>
</dbReference>
<comment type="cofactor">
    <cofactor evidence="1 13">
        <name>Zn(2+)</name>
        <dbReference type="ChEBI" id="CHEBI:29105"/>
    </cofactor>
</comment>
<dbReference type="EMBL" id="KV878898">
    <property type="protein sequence ID" value="OJJ83948.1"/>
    <property type="molecule type" value="Genomic_DNA"/>
</dbReference>
<keyword evidence="9" id="KW-0560">Oxidoreductase</keyword>
<keyword evidence="10 14" id="KW-0175">Coiled coil</keyword>
<organism evidence="17 18">
    <name type="scientific">Aspergillus glaucus CBS 516.65</name>
    <dbReference type="NCBI Taxonomy" id="1160497"/>
    <lineage>
        <taxon>Eukaryota</taxon>
        <taxon>Fungi</taxon>
        <taxon>Dikarya</taxon>
        <taxon>Ascomycota</taxon>
        <taxon>Pezizomycotina</taxon>
        <taxon>Eurotiomycetes</taxon>
        <taxon>Eurotiomycetidae</taxon>
        <taxon>Eurotiales</taxon>
        <taxon>Aspergillaceae</taxon>
        <taxon>Aspergillus</taxon>
        <taxon>Aspergillus subgen. Aspergillus</taxon>
    </lineage>
</organism>
<protein>
    <recommendedName>
        <fullName evidence="11">alcohol dehydrogenase (NADP(+))</fullName>
        <ecNumber evidence="11">1.1.1.2</ecNumber>
    </recommendedName>
</protein>
<dbReference type="Gene3D" id="3.90.180.10">
    <property type="entry name" value="Medium-chain alcohol dehydrogenases, catalytic domain"/>
    <property type="match status" value="1"/>
</dbReference>
<dbReference type="GO" id="GO:0006066">
    <property type="term" value="P:alcohol metabolic process"/>
    <property type="evidence" value="ECO:0007669"/>
    <property type="project" value="UniProtKB-ARBA"/>
</dbReference>
<dbReference type="SUPFAM" id="SSF51735">
    <property type="entry name" value="NAD(P)-binding Rossmann-fold domains"/>
    <property type="match status" value="1"/>
</dbReference>
<dbReference type="EC" id="1.1.1.2" evidence="11"/>
<dbReference type="SUPFAM" id="SSF50129">
    <property type="entry name" value="GroES-like"/>
    <property type="match status" value="1"/>
</dbReference>
<keyword evidence="7 13" id="KW-0862">Zinc</keyword>
<dbReference type="Gene3D" id="3.40.50.720">
    <property type="entry name" value="NAD(P)-binding Rossmann-like Domain"/>
    <property type="match status" value="1"/>
</dbReference>
<dbReference type="PANTHER" id="PTHR42683">
    <property type="entry name" value="ALDEHYDE REDUCTASE"/>
    <property type="match status" value="1"/>
</dbReference>
<evidence type="ECO:0000256" key="10">
    <source>
        <dbReference type="ARBA" id="ARBA00023054"/>
    </source>
</evidence>
<dbReference type="Pfam" id="PF11559">
    <property type="entry name" value="ADIP"/>
    <property type="match status" value="1"/>
</dbReference>
<dbReference type="InterPro" id="IPR036291">
    <property type="entry name" value="NAD(P)-bd_dom_sf"/>
</dbReference>
<keyword evidence="6 13" id="KW-0479">Metal-binding</keyword>
<evidence type="ECO:0000256" key="4">
    <source>
        <dbReference type="ARBA" id="ARBA00011738"/>
    </source>
</evidence>
<evidence type="ECO:0000256" key="2">
    <source>
        <dbReference type="ARBA" id="ARBA00008072"/>
    </source>
</evidence>
<evidence type="ECO:0000256" key="3">
    <source>
        <dbReference type="ARBA" id="ARBA00009291"/>
    </source>
</evidence>
<comment type="similarity">
    <text evidence="2 13">Belongs to the zinc-containing alcohol dehydrogenase family.</text>
</comment>
<evidence type="ECO:0000256" key="9">
    <source>
        <dbReference type="ARBA" id="ARBA00023002"/>
    </source>
</evidence>
<dbReference type="GO" id="GO:0008270">
    <property type="term" value="F:zinc ion binding"/>
    <property type="evidence" value="ECO:0007669"/>
    <property type="project" value="InterPro"/>
</dbReference>
<dbReference type="InterPro" id="IPR011032">
    <property type="entry name" value="GroES-like_sf"/>
</dbReference>
<proteinExistence type="inferred from homology"/>
<dbReference type="InterPro" id="IPR013154">
    <property type="entry name" value="ADH-like_N"/>
</dbReference>
<evidence type="ECO:0000256" key="11">
    <source>
        <dbReference type="ARBA" id="ARBA00024074"/>
    </source>
</evidence>
<comment type="similarity">
    <text evidence="3">Belongs to the ADIP family.</text>
</comment>
<accession>A0A1L9VJ50</accession>
<dbReference type="OrthoDB" id="312015at2759"/>
<dbReference type="InterPro" id="IPR020843">
    <property type="entry name" value="ER"/>
</dbReference>
<dbReference type="InterPro" id="IPR013149">
    <property type="entry name" value="ADH-like_C"/>
</dbReference>
<feature type="compositionally biased region" description="Polar residues" evidence="15">
    <location>
        <begin position="253"/>
        <end position="265"/>
    </location>
</feature>
<dbReference type="AlphaFoldDB" id="A0A1L9VJ50"/>
<evidence type="ECO:0000313" key="18">
    <source>
        <dbReference type="Proteomes" id="UP000184300"/>
    </source>
</evidence>
<evidence type="ECO:0000313" key="17">
    <source>
        <dbReference type="EMBL" id="OJJ83948.1"/>
    </source>
</evidence>
<evidence type="ECO:0000256" key="13">
    <source>
        <dbReference type="RuleBase" id="RU361277"/>
    </source>
</evidence>
<dbReference type="SMART" id="SM00829">
    <property type="entry name" value="PKS_ER"/>
    <property type="match status" value="1"/>
</dbReference>
<dbReference type="STRING" id="1160497.A0A1L9VJ50"/>
<dbReference type="InterPro" id="IPR047109">
    <property type="entry name" value="CAD-like"/>
</dbReference>
<dbReference type="RefSeq" id="XP_022400646.1">
    <property type="nucleotide sequence ID" value="XM_022549067.1"/>
</dbReference>